<reference evidence="2" key="1">
    <citation type="submission" date="2023-10" db="EMBL/GenBank/DDBJ databases">
        <title>Genome assembly of Pristionchus species.</title>
        <authorList>
            <person name="Yoshida K."/>
            <person name="Sommer R.J."/>
        </authorList>
    </citation>
    <scope>NUCLEOTIDE SEQUENCE</scope>
    <source>
        <strain evidence="2">RS5133</strain>
    </source>
</reference>
<keyword evidence="1" id="KW-0472">Membrane</keyword>
<feature type="non-terminal residue" evidence="2">
    <location>
        <position position="100"/>
    </location>
</feature>
<feature type="transmembrane region" description="Helical" evidence="1">
    <location>
        <begin position="48"/>
        <end position="69"/>
    </location>
</feature>
<dbReference type="GO" id="GO:0000139">
    <property type="term" value="C:Golgi membrane"/>
    <property type="evidence" value="ECO:0007669"/>
    <property type="project" value="InterPro"/>
</dbReference>
<feature type="non-terminal residue" evidence="2">
    <location>
        <position position="1"/>
    </location>
</feature>
<dbReference type="GO" id="GO:0005789">
    <property type="term" value="C:endoplasmic reticulum membrane"/>
    <property type="evidence" value="ECO:0007669"/>
    <property type="project" value="TreeGrafter"/>
</dbReference>
<organism evidence="2 3">
    <name type="scientific">Pristionchus fissidentatus</name>
    <dbReference type="NCBI Taxonomy" id="1538716"/>
    <lineage>
        <taxon>Eukaryota</taxon>
        <taxon>Metazoa</taxon>
        <taxon>Ecdysozoa</taxon>
        <taxon>Nematoda</taxon>
        <taxon>Chromadorea</taxon>
        <taxon>Rhabditida</taxon>
        <taxon>Rhabditina</taxon>
        <taxon>Diplogasteromorpha</taxon>
        <taxon>Diplogasteroidea</taxon>
        <taxon>Neodiplogasteridae</taxon>
        <taxon>Pristionchus</taxon>
    </lineage>
</organism>
<dbReference type="InterPro" id="IPR039545">
    <property type="entry name" value="PGAP2"/>
</dbReference>
<proteinExistence type="predicted"/>
<evidence type="ECO:0000313" key="2">
    <source>
        <dbReference type="EMBL" id="GMT19790.1"/>
    </source>
</evidence>
<keyword evidence="3" id="KW-1185">Reference proteome</keyword>
<sequence>LYPISYTIGISEPHKQIWILALFLHFPSRVLFIMMFPQQWHTRFWRSVQIISSSLEVLGLILVTIFYMDSIVGFKSHEACFGMWLGASIWAMSVVIHLQR</sequence>
<evidence type="ECO:0000256" key="1">
    <source>
        <dbReference type="SAM" id="Phobius"/>
    </source>
</evidence>
<feature type="transmembrane region" description="Helical" evidence="1">
    <location>
        <begin position="81"/>
        <end position="98"/>
    </location>
</feature>
<dbReference type="PANTHER" id="PTHR12892">
    <property type="entry name" value="FGF RECEPTOR ACTIVATING PROTEIN 1"/>
    <property type="match status" value="1"/>
</dbReference>
<keyword evidence="1" id="KW-0812">Transmembrane</keyword>
<comment type="caution">
    <text evidence="2">The sequence shown here is derived from an EMBL/GenBank/DDBJ whole genome shotgun (WGS) entry which is preliminary data.</text>
</comment>
<gene>
    <name evidence="2" type="ORF">PFISCL1PPCAC_11087</name>
</gene>
<dbReference type="Proteomes" id="UP001432322">
    <property type="component" value="Unassembled WGS sequence"/>
</dbReference>
<dbReference type="PANTHER" id="PTHR12892:SF15">
    <property type="entry name" value="POST-GPI ATTACHMENT TO PROTEINS FACTOR 2-LIKE"/>
    <property type="match status" value="1"/>
</dbReference>
<accession>A0AAV5VJE1</accession>
<dbReference type="EMBL" id="BTSY01000003">
    <property type="protein sequence ID" value="GMT19790.1"/>
    <property type="molecule type" value="Genomic_DNA"/>
</dbReference>
<dbReference type="GO" id="GO:0006506">
    <property type="term" value="P:GPI anchor biosynthetic process"/>
    <property type="evidence" value="ECO:0007669"/>
    <property type="project" value="TreeGrafter"/>
</dbReference>
<evidence type="ECO:0000313" key="3">
    <source>
        <dbReference type="Proteomes" id="UP001432322"/>
    </source>
</evidence>
<protein>
    <submittedName>
        <fullName evidence="2">Uncharacterized protein</fullName>
    </submittedName>
</protein>
<dbReference type="AlphaFoldDB" id="A0AAV5VJE1"/>
<name>A0AAV5VJE1_9BILA</name>
<keyword evidence="1" id="KW-1133">Transmembrane helix</keyword>
<feature type="transmembrane region" description="Helical" evidence="1">
    <location>
        <begin position="17"/>
        <end position="36"/>
    </location>
</feature>